<evidence type="ECO:0000256" key="1">
    <source>
        <dbReference type="SAM" id="MobiDB-lite"/>
    </source>
</evidence>
<reference evidence="3" key="2">
    <citation type="submission" date="2020-09" db="EMBL/GenBank/DDBJ databases">
        <authorList>
            <person name="Sun Q."/>
            <person name="Ohkuma M."/>
        </authorList>
    </citation>
    <scope>NUCLEOTIDE SEQUENCE</scope>
    <source>
        <strain evidence="3">JCM 4346</strain>
    </source>
</reference>
<dbReference type="RefSeq" id="WP_189944341.1">
    <property type="nucleotide sequence ID" value="NZ_BMSX01000049.1"/>
</dbReference>
<accession>A0A918L0C0</accession>
<evidence type="ECO:0000313" key="3">
    <source>
        <dbReference type="EMBL" id="GGR64108.1"/>
    </source>
</evidence>
<dbReference type="Proteomes" id="UP000658320">
    <property type="component" value="Unassembled WGS sequence"/>
</dbReference>
<sequence length="466" mass="51541">MTSTGERELDRAIRQYQLDHPGTSLSAARRAIERRVAESAPMPRRLAIVPVPHDGESLASWVDRVAADNLVGRHQMMELLGLEPGSSAARRLRQLSEHLPERTAERLYAATGIKAEQARAMAAIPPSAKAVEVLPFDEVVEHLGRQLEQARTQAQTEGLPASAPWTLAFREPQITQMGGAQTLRKAAKRAARPLRISLRVTVYRREGDSDQLVTAHNQGPYKVVKRDPVDTATAVPFTLDAHAGPSGDECDCGRGYCLSGSLARFGWSPWPEPVWYSIRPDTDLRTLPEEYRTDDGMHLLFAPLERRSLDDYDHVLDLTPFLEGAELGPLADVQVYATNARGQYRGSSHGAMCRYADTREGAGFGPLPSQRHEILTLAELVEILRPMAENNSFTMPLEQMLAGGLAKCDQDLEGRWCVYCSGYSVRLLTPLQCSHYRSERERRLQSPVWDSGDPGTDAFPGAPVAD</sequence>
<dbReference type="AlphaFoldDB" id="A0A918L0C0"/>
<organism evidence="3 4">
    <name type="scientific">Streptomyces aurantiogriseus</name>
    <dbReference type="NCBI Taxonomy" id="66870"/>
    <lineage>
        <taxon>Bacteria</taxon>
        <taxon>Bacillati</taxon>
        <taxon>Actinomycetota</taxon>
        <taxon>Actinomycetes</taxon>
        <taxon>Kitasatosporales</taxon>
        <taxon>Streptomycetaceae</taxon>
        <taxon>Streptomyces</taxon>
    </lineage>
</organism>
<gene>
    <name evidence="3" type="ORF">GCM10010251_95920</name>
</gene>
<evidence type="ECO:0000259" key="2">
    <source>
        <dbReference type="Pfam" id="PF06527"/>
    </source>
</evidence>
<dbReference type="InterPro" id="IPR009492">
    <property type="entry name" value="TniQ"/>
</dbReference>
<reference evidence="3" key="1">
    <citation type="journal article" date="2014" name="Int. J. Syst. Evol. Microbiol.">
        <title>Complete genome sequence of Corynebacterium casei LMG S-19264T (=DSM 44701T), isolated from a smear-ripened cheese.</title>
        <authorList>
            <consortium name="US DOE Joint Genome Institute (JGI-PGF)"/>
            <person name="Walter F."/>
            <person name="Albersmeier A."/>
            <person name="Kalinowski J."/>
            <person name="Ruckert C."/>
        </authorList>
    </citation>
    <scope>NUCLEOTIDE SEQUENCE</scope>
    <source>
        <strain evidence="3">JCM 4346</strain>
    </source>
</reference>
<feature type="region of interest" description="Disordered" evidence="1">
    <location>
        <begin position="444"/>
        <end position="466"/>
    </location>
</feature>
<comment type="caution">
    <text evidence="3">The sequence shown here is derived from an EMBL/GenBank/DDBJ whole genome shotgun (WGS) entry which is preliminary data.</text>
</comment>
<keyword evidence="4" id="KW-1185">Reference proteome</keyword>
<evidence type="ECO:0000313" key="4">
    <source>
        <dbReference type="Proteomes" id="UP000658320"/>
    </source>
</evidence>
<name>A0A918L0C0_9ACTN</name>
<proteinExistence type="predicted"/>
<dbReference type="EMBL" id="BMSX01000049">
    <property type="protein sequence ID" value="GGR64108.1"/>
    <property type="molecule type" value="Genomic_DNA"/>
</dbReference>
<protein>
    <recommendedName>
        <fullName evidence="2">TniQ domain-containing protein</fullName>
    </recommendedName>
</protein>
<dbReference type="Pfam" id="PF06527">
    <property type="entry name" value="TniQ"/>
    <property type="match status" value="1"/>
</dbReference>
<feature type="domain" description="TniQ" evidence="2">
    <location>
        <begin position="48"/>
        <end position="159"/>
    </location>
</feature>